<keyword evidence="1" id="KW-0472">Membrane</keyword>
<protein>
    <submittedName>
        <fullName evidence="2">Uncharacterized protein</fullName>
    </submittedName>
</protein>
<dbReference type="AlphaFoldDB" id="H2XX62"/>
<accession>H2XX62</accession>
<dbReference type="HOGENOM" id="CLU_2830482_0_0_1"/>
<evidence type="ECO:0000313" key="3">
    <source>
        <dbReference type="Proteomes" id="UP000008144"/>
    </source>
</evidence>
<reference evidence="2" key="3">
    <citation type="submission" date="2025-09" db="UniProtKB">
        <authorList>
            <consortium name="Ensembl"/>
        </authorList>
    </citation>
    <scope>IDENTIFICATION</scope>
</reference>
<evidence type="ECO:0000256" key="1">
    <source>
        <dbReference type="SAM" id="Phobius"/>
    </source>
</evidence>
<reference evidence="3" key="1">
    <citation type="journal article" date="2002" name="Science">
        <title>The draft genome of Ciona intestinalis: insights into chordate and vertebrate origins.</title>
        <authorList>
            <person name="Dehal P."/>
            <person name="Satou Y."/>
            <person name="Campbell R.K."/>
            <person name="Chapman J."/>
            <person name="Degnan B."/>
            <person name="De Tomaso A."/>
            <person name="Davidson B."/>
            <person name="Di Gregorio A."/>
            <person name="Gelpke M."/>
            <person name="Goodstein D.M."/>
            <person name="Harafuji N."/>
            <person name="Hastings K.E."/>
            <person name="Ho I."/>
            <person name="Hotta K."/>
            <person name="Huang W."/>
            <person name="Kawashima T."/>
            <person name="Lemaire P."/>
            <person name="Martinez D."/>
            <person name="Meinertzhagen I.A."/>
            <person name="Necula S."/>
            <person name="Nonaka M."/>
            <person name="Putnam N."/>
            <person name="Rash S."/>
            <person name="Saiga H."/>
            <person name="Satake M."/>
            <person name="Terry A."/>
            <person name="Yamada L."/>
            <person name="Wang H.G."/>
            <person name="Awazu S."/>
            <person name="Azumi K."/>
            <person name="Boore J."/>
            <person name="Branno M."/>
            <person name="Chin-Bow S."/>
            <person name="DeSantis R."/>
            <person name="Doyle S."/>
            <person name="Francino P."/>
            <person name="Keys D.N."/>
            <person name="Haga S."/>
            <person name="Hayashi H."/>
            <person name="Hino K."/>
            <person name="Imai K.S."/>
            <person name="Inaba K."/>
            <person name="Kano S."/>
            <person name="Kobayashi K."/>
            <person name="Kobayashi M."/>
            <person name="Lee B.I."/>
            <person name="Makabe K.W."/>
            <person name="Manohar C."/>
            <person name="Matassi G."/>
            <person name="Medina M."/>
            <person name="Mochizuki Y."/>
            <person name="Mount S."/>
            <person name="Morishita T."/>
            <person name="Miura S."/>
            <person name="Nakayama A."/>
            <person name="Nishizaka S."/>
            <person name="Nomoto H."/>
            <person name="Ohta F."/>
            <person name="Oishi K."/>
            <person name="Rigoutsos I."/>
            <person name="Sano M."/>
            <person name="Sasaki A."/>
            <person name="Sasakura Y."/>
            <person name="Shoguchi E."/>
            <person name="Shin-i T."/>
            <person name="Spagnuolo A."/>
            <person name="Stainier D."/>
            <person name="Suzuki M.M."/>
            <person name="Tassy O."/>
            <person name="Takatori N."/>
            <person name="Tokuoka M."/>
            <person name="Yagi K."/>
            <person name="Yoshizaki F."/>
            <person name="Wada S."/>
            <person name="Zhang C."/>
            <person name="Hyatt P.D."/>
            <person name="Larimer F."/>
            <person name="Detter C."/>
            <person name="Doggett N."/>
            <person name="Glavina T."/>
            <person name="Hawkins T."/>
            <person name="Richardson P."/>
            <person name="Lucas S."/>
            <person name="Kohara Y."/>
            <person name="Levine M."/>
            <person name="Satoh N."/>
            <person name="Rokhsar D.S."/>
        </authorList>
    </citation>
    <scope>NUCLEOTIDE SEQUENCE [LARGE SCALE GENOMIC DNA]</scope>
</reference>
<dbReference type="InParanoid" id="H2XX62"/>
<proteinExistence type="predicted"/>
<dbReference type="Ensembl" id="ENSCINT00000035199.1">
    <property type="protein sequence ID" value="ENSCINP00000034246.1"/>
    <property type="gene ID" value="ENSCING00000022428.1"/>
</dbReference>
<keyword evidence="1" id="KW-0812">Transmembrane</keyword>
<organism evidence="2 3">
    <name type="scientific">Ciona intestinalis</name>
    <name type="common">Transparent sea squirt</name>
    <name type="synonym">Ascidia intestinalis</name>
    <dbReference type="NCBI Taxonomy" id="7719"/>
    <lineage>
        <taxon>Eukaryota</taxon>
        <taxon>Metazoa</taxon>
        <taxon>Chordata</taxon>
        <taxon>Tunicata</taxon>
        <taxon>Ascidiacea</taxon>
        <taxon>Phlebobranchia</taxon>
        <taxon>Cionidae</taxon>
        <taxon>Ciona</taxon>
    </lineage>
</organism>
<name>H2XX62_CIOIN</name>
<sequence length="66" mass="7522">MCGCLRITPTEMQLMSILPTDNVIYISYIVAYGGVYAIYSRVGEDGKKCFHCQTGRLFFWLGTELF</sequence>
<reference evidence="2" key="2">
    <citation type="submission" date="2025-08" db="UniProtKB">
        <authorList>
            <consortium name="Ensembl"/>
        </authorList>
    </citation>
    <scope>IDENTIFICATION</scope>
</reference>
<keyword evidence="1" id="KW-1133">Transmembrane helix</keyword>
<keyword evidence="3" id="KW-1185">Reference proteome</keyword>
<evidence type="ECO:0000313" key="2">
    <source>
        <dbReference type="Ensembl" id="ENSCINP00000034246.1"/>
    </source>
</evidence>
<feature type="transmembrane region" description="Helical" evidence="1">
    <location>
        <begin position="22"/>
        <end position="39"/>
    </location>
</feature>
<dbReference type="Proteomes" id="UP000008144">
    <property type="component" value="Unassembled WGS sequence"/>
</dbReference>